<gene>
    <name evidence="1" type="ORF">WG66_5024</name>
</gene>
<organism evidence="1 2">
    <name type="scientific">Moniliophthora roreri</name>
    <name type="common">Frosty pod rot fungus</name>
    <name type="synonym">Monilia roreri</name>
    <dbReference type="NCBI Taxonomy" id="221103"/>
    <lineage>
        <taxon>Eukaryota</taxon>
        <taxon>Fungi</taxon>
        <taxon>Dikarya</taxon>
        <taxon>Basidiomycota</taxon>
        <taxon>Agaricomycotina</taxon>
        <taxon>Agaricomycetes</taxon>
        <taxon>Agaricomycetidae</taxon>
        <taxon>Agaricales</taxon>
        <taxon>Marasmiineae</taxon>
        <taxon>Marasmiaceae</taxon>
        <taxon>Moniliophthora</taxon>
    </lineage>
</organism>
<dbReference type="EMBL" id="LATX01001336">
    <property type="protein sequence ID" value="KTB42398.1"/>
    <property type="molecule type" value="Genomic_DNA"/>
</dbReference>
<protein>
    <submittedName>
        <fullName evidence="1">Uncharacterized protein</fullName>
    </submittedName>
</protein>
<accession>A0A0W0G1G0</accession>
<proteinExistence type="predicted"/>
<reference evidence="1 2" key="1">
    <citation type="submission" date="2015-12" db="EMBL/GenBank/DDBJ databases">
        <title>Draft genome sequence of Moniliophthora roreri, the causal agent of frosty pod rot of cacao.</title>
        <authorList>
            <person name="Aime M.C."/>
            <person name="Diaz-Valderrama J.R."/>
            <person name="Kijpornyongpan T."/>
            <person name="Phillips-Mora W."/>
        </authorList>
    </citation>
    <scope>NUCLEOTIDE SEQUENCE [LARGE SCALE GENOMIC DNA]</scope>
    <source>
        <strain evidence="1 2">MCA 2952</strain>
    </source>
</reference>
<evidence type="ECO:0000313" key="1">
    <source>
        <dbReference type="EMBL" id="KTB42398.1"/>
    </source>
</evidence>
<name>A0A0W0G1G0_MONRR</name>
<dbReference type="Proteomes" id="UP000054988">
    <property type="component" value="Unassembled WGS sequence"/>
</dbReference>
<dbReference type="AlphaFoldDB" id="A0A0W0G1G0"/>
<sequence length="18" mass="2165">MFLNFTTMCVLYELVIQV</sequence>
<evidence type="ECO:0000313" key="2">
    <source>
        <dbReference type="Proteomes" id="UP000054988"/>
    </source>
</evidence>
<comment type="caution">
    <text evidence="1">The sequence shown here is derived from an EMBL/GenBank/DDBJ whole genome shotgun (WGS) entry which is preliminary data.</text>
</comment>